<dbReference type="AlphaFoldDB" id="A0A7R9D326"/>
<sequence length="114" mass="13066">MERLLSFKKNEVYFKECKTVFLKNCPKIINLWWSISWIPSLYRLCPKSGSEIVVPCPTRLLQDIPMGNQVSPDNLAGILYRIDAAKSASDVFNNIDKIFCAASAHKSYQHKMKI</sequence>
<reference evidence="1" key="1">
    <citation type="submission" date="2020-11" db="EMBL/GenBank/DDBJ databases">
        <authorList>
            <person name="Tran Van P."/>
        </authorList>
    </citation>
    <scope>NUCLEOTIDE SEQUENCE</scope>
</reference>
<organism evidence="1">
    <name type="scientific">Timema cristinae</name>
    <name type="common">Walking stick</name>
    <dbReference type="NCBI Taxonomy" id="61476"/>
    <lineage>
        <taxon>Eukaryota</taxon>
        <taxon>Metazoa</taxon>
        <taxon>Ecdysozoa</taxon>
        <taxon>Arthropoda</taxon>
        <taxon>Hexapoda</taxon>
        <taxon>Insecta</taxon>
        <taxon>Pterygota</taxon>
        <taxon>Neoptera</taxon>
        <taxon>Polyneoptera</taxon>
        <taxon>Phasmatodea</taxon>
        <taxon>Timematodea</taxon>
        <taxon>Timematoidea</taxon>
        <taxon>Timematidae</taxon>
        <taxon>Timema</taxon>
    </lineage>
</organism>
<evidence type="ECO:0000313" key="1">
    <source>
        <dbReference type="EMBL" id="CAD7407202.1"/>
    </source>
</evidence>
<name>A0A7R9D326_TIMCR</name>
<gene>
    <name evidence="1" type="ORF">TCEB3V08_LOCUS8916</name>
</gene>
<accession>A0A7R9D326</accession>
<proteinExistence type="predicted"/>
<protein>
    <submittedName>
        <fullName evidence="1">Uncharacterized protein</fullName>
    </submittedName>
</protein>
<dbReference type="EMBL" id="OC320100">
    <property type="protein sequence ID" value="CAD7407202.1"/>
    <property type="molecule type" value="Genomic_DNA"/>
</dbReference>